<comment type="caution">
    <text evidence="2">The sequence shown here is derived from an EMBL/GenBank/DDBJ whole genome shotgun (WGS) entry which is preliminary data.</text>
</comment>
<dbReference type="Proteomes" id="UP000789759">
    <property type="component" value="Unassembled WGS sequence"/>
</dbReference>
<proteinExistence type="predicted"/>
<evidence type="ECO:0000256" key="1">
    <source>
        <dbReference type="SAM" id="MobiDB-lite"/>
    </source>
</evidence>
<feature type="non-terminal residue" evidence="2">
    <location>
        <position position="77"/>
    </location>
</feature>
<keyword evidence="3" id="KW-1185">Reference proteome</keyword>
<feature type="compositionally biased region" description="Acidic residues" evidence="1">
    <location>
        <begin position="25"/>
        <end position="35"/>
    </location>
</feature>
<sequence length="77" mass="8577">KGQQTVSTYVKVPNAEAGSSKQDPIIEDPNWEEVTNENIESESKGKKLKKSQESSDEEIFSTSSNIQKEIPNIVQPK</sequence>
<protein>
    <submittedName>
        <fullName evidence="2">9131_t:CDS:1</fullName>
    </submittedName>
</protein>
<organism evidence="2 3">
    <name type="scientific">Cetraspora pellucida</name>
    <dbReference type="NCBI Taxonomy" id="1433469"/>
    <lineage>
        <taxon>Eukaryota</taxon>
        <taxon>Fungi</taxon>
        <taxon>Fungi incertae sedis</taxon>
        <taxon>Mucoromycota</taxon>
        <taxon>Glomeromycotina</taxon>
        <taxon>Glomeromycetes</taxon>
        <taxon>Diversisporales</taxon>
        <taxon>Gigasporaceae</taxon>
        <taxon>Cetraspora</taxon>
    </lineage>
</organism>
<reference evidence="2" key="1">
    <citation type="submission" date="2021-06" db="EMBL/GenBank/DDBJ databases">
        <authorList>
            <person name="Kallberg Y."/>
            <person name="Tangrot J."/>
            <person name="Rosling A."/>
        </authorList>
    </citation>
    <scope>NUCLEOTIDE SEQUENCE</scope>
    <source>
        <strain evidence="2">FL966</strain>
    </source>
</reference>
<feature type="non-terminal residue" evidence="2">
    <location>
        <position position="1"/>
    </location>
</feature>
<name>A0A9N9EG07_9GLOM</name>
<feature type="compositionally biased region" description="Basic and acidic residues" evidence="1">
    <location>
        <begin position="41"/>
        <end position="53"/>
    </location>
</feature>
<dbReference type="EMBL" id="CAJVQA010008549">
    <property type="protein sequence ID" value="CAG8673458.1"/>
    <property type="molecule type" value="Genomic_DNA"/>
</dbReference>
<feature type="region of interest" description="Disordered" evidence="1">
    <location>
        <begin position="1"/>
        <end position="77"/>
    </location>
</feature>
<gene>
    <name evidence="2" type="ORF">CPELLU_LOCUS10394</name>
</gene>
<evidence type="ECO:0000313" key="2">
    <source>
        <dbReference type="EMBL" id="CAG8673458.1"/>
    </source>
</evidence>
<dbReference type="AlphaFoldDB" id="A0A9N9EG07"/>
<evidence type="ECO:0000313" key="3">
    <source>
        <dbReference type="Proteomes" id="UP000789759"/>
    </source>
</evidence>
<accession>A0A9N9EG07</accession>